<feature type="transmembrane region" description="Helical" evidence="1">
    <location>
        <begin position="72"/>
        <end position="90"/>
    </location>
</feature>
<keyword evidence="1" id="KW-1133">Transmembrane helix</keyword>
<feature type="transmembrane region" description="Helical" evidence="1">
    <location>
        <begin position="12"/>
        <end position="30"/>
    </location>
</feature>
<sequence length="139" mass="14785">MSKGLRNPVVRPLVTLALAGLAMALWAAWLGWDQLRDEHPDGSTTGPYEAWQVIGLVLTLLPPLYWAASRQYVVPAVLGTTAGLTAAAFYDWSDDASGLFVIGVGMITIATLVTTSIIALLIASTKHNPTDTTPTPHTT</sequence>
<dbReference type="EMBL" id="CP031194">
    <property type="protein sequence ID" value="AXG82632.1"/>
    <property type="molecule type" value="Genomic_DNA"/>
</dbReference>
<keyword evidence="1" id="KW-0812">Transmembrane</keyword>
<dbReference type="AlphaFoldDB" id="A0A345I108"/>
<evidence type="ECO:0000256" key="1">
    <source>
        <dbReference type="SAM" id="Phobius"/>
    </source>
</evidence>
<keyword evidence="3" id="KW-1185">Reference proteome</keyword>
<organism evidence="2 3">
    <name type="scientific">Streptomyces paludis</name>
    <dbReference type="NCBI Taxonomy" id="2282738"/>
    <lineage>
        <taxon>Bacteria</taxon>
        <taxon>Bacillati</taxon>
        <taxon>Actinomycetota</taxon>
        <taxon>Actinomycetes</taxon>
        <taxon>Kitasatosporales</taxon>
        <taxon>Streptomycetaceae</taxon>
        <taxon>Streptomyces</taxon>
    </lineage>
</organism>
<protein>
    <submittedName>
        <fullName evidence="2">Uncharacterized protein</fullName>
    </submittedName>
</protein>
<evidence type="ECO:0000313" key="2">
    <source>
        <dbReference type="EMBL" id="AXG82632.1"/>
    </source>
</evidence>
<gene>
    <name evidence="2" type="ORF">DVK44_16115</name>
</gene>
<dbReference type="OrthoDB" id="4246695at2"/>
<feature type="transmembrane region" description="Helical" evidence="1">
    <location>
        <begin position="50"/>
        <end position="67"/>
    </location>
</feature>
<proteinExistence type="predicted"/>
<evidence type="ECO:0000313" key="3">
    <source>
        <dbReference type="Proteomes" id="UP000253868"/>
    </source>
</evidence>
<dbReference type="RefSeq" id="WP_114665168.1">
    <property type="nucleotide sequence ID" value="NZ_CP031194.1"/>
</dbReference>
<dbReference type="KEGG" id="spad:DVK44_16115"/>
<feature type="transmembrane region" description="Helical" evidence="1">
    <location>
        <begin position="96"/>
        <end position="123"/>
    </location>
</feature>
<dbReference type="Proteomes" id="UP000253868">
    <property type="component" value="Chromosome"/>
</dbReference>
<accession>A0A345I108</accession>
<keyword evidence="1" id="KW-0472">Membrane</keyword>
<reference evidence="3" key="1">
    <citation type="submission" date="2018-07" db="EMBL/GenBank/DDBJ databases">
        <authorList>
            <person name="Zhao J."/>
        </authorList>
    </citation>
    <scope>NUCLEOTIDE SEQUENCE [LARGE SCALE GENOMIC DNA]</scope>
    <source>
        <strain evidence="3">GSSD-12</strain>
    </source>
</reference>
<name>A0A345I108_9ACTN</name>